<name>A0A9D1GVR5_9ACTN</name>
<dbReference type="Pfam" id="PF02875">
    <property type="entry name" value="Mur_ligase_C"/>
    <property type="match status" value="1"/>
</dbReference>
<organism evidence="2 3">
    <name type="scientific">Candidatus Avipropionibacterium avicola</name>
    <dbReference type="NCBI Taxonomy" id="2840701"/>
    <lineage>
        <taxon>Bacteria</taxon>
        <taxon>Bacillati</taxon>
        <taxon>Actinomycetota</taxon>
        <taxon>Actinomycetes</taxon>
        <taxon>Propionibacteriales</taxon>
        <taxon>Propionibacteriaceae</taxon>
        <taxon>Propionibacteriaceae incertae sedis</taxon>
        <taxon>Candidatus Avipropionibacterium</taxon>
    </lineage>
</organism>
<dbReference type="InterPro" id="IPR004101">
    <property type="entry name" value="Mur_ligase_C"/>
</dbReference>
<dbReference type="SUPFAM" id="SSF53244">
    <property type="entry name" value="MurD-like peptide ligases, peptide-binding domain"/>
    <property type="match status" value="1"/>
</dbReference>
<dbReference type="InterPro" id="IPR036615">
    <property type="entry name" value="Mur_ligase_C_dom_sf"/>
</dbReference>
<dbReference type="PANTHER" id="PTHR43445">
    <property type="entry name" value="UDP-N-ACETYLMURAMATE--L-ALANINE LIGASE-RELATED"/>
    <property type="match status" value="1"/>
</dbReference>
<evidence type="ECO:0000313" key="2">
    <source>
        <dbReference type="EMBL" id="HIT74648.1"/>
    </source>
</evidence>
<dbReference type="PANTHER" id="PTHR43445:SF3">
    <property type="entry name" value="UDP-N-ACETYLMURAMATE--L-ALANINE LIGASE"/>
    <property type="match status" value="1"/>
</dbReference>
<keyword evidence="2" id="KW-0436">Ligase</keyword>
<comment type="caution">
    <text evidence="2">The sequence shown here is derived from an EMBL/GenBank/DDBJ whole genome shotgun (WGS) entry which is preliminary data.</text>
</comment>
<gene>
    <name evidence="2" type="ORF">IAA98_03600</name>
</gene>
<dbReference type="Proteomes" id="UP000886842">
    <property type="component" value="Unassembled WGS sequence"/>
</dbReference>
<dbReference type="Gene3D" id="3.90.190.20">
    <property type="entry name" value="Mur ligase, C-terminal domain"/>
    <property type="match status" value="1"/>
</dbReference>
<evidence type="ECO:0000259" key="1">
    <source>
        <dbReference type="Pfam" id="PF02875"/>
    </source>
</evidence>
<reference evidence="2" key="2">
    <citation type="journal article" date="2021" name="PeerJ">
        <title>Extensive microbial diversity within the chicken gut microbiome revealed by metagenomics and culture.</title>
        <authorList>
            <person name="Gilroy R."/>
            <person name="Ravi A."/>
            <person name="Getino M."/>
            <person name="Pursley I."/>
            <person name="Horton D.L."/>
            <person name="Alikhan N.F."/>
            <person name="Baker D."/>
            <person name="Gharbi K."/>
            <person name="Hall N."/>
            <person name="Watson M."/>
            <person name="Adriaenssens E.M."/>
            <person name="Foster-Nyarko E."/>
            <person name="Jarju S."/>
            <person name="Secka A."/>
            <person name="Antonio M."/>
            <person name="Oren A."/>
            <person name="Chaudhuri R.R."/>
            <person name="La Ragione R."/>
            <person name="Hildebrand F."/>
            <person name="Pallen M.J."/>
        </authorList>
    </citation>
    <scope>NUCLEOTIDE SEQUENCE</scope>
    <source>
        <strain evidence="2">ChiGjej1B1-24693</strain>
    </source>
</reference>
<feature type="non-terminal residue" evidence="2">
    <location>
        <position position="1"/>
    </location>
</feature>
<protein>
    <submittedName>
        <fullName evidence="2">UDP-N-acetylmuramate--L-alanine ligase</fullName>
    </submittedName>
</protein>
<feature type="domain" description="Mur ligase C-terminal" evidence="1">
    <location>
        <begin position="2"/>
        <end position="76"/>
    </location>
</feature>
<dbReference type="AlphaFoldDB" id="A0A9D1GVR5"/>
<dbReference type="GO" id="GO:0016881">
    <property type="term" value="F:acid-amino acid ligase activity"/>
    <property type="evidence" value="ECO:0007669"/>
    <property type="project" value="InterPro"/>
</dbReference>
<sequence length="92" mass="9556">ADQFAEALSLADEVVLTPIYPAREDPIPGVTSELVAERVRTVRGHPAHVVADLAEAAATTARLARPWDVVMTVGAGSVTSVAPQILSILEGA</sequence>
<accession>A0A9D1GVR5</accession>
<dbReference type="InterPro" id="IPR050061">
    <property type="entry name" value="MurCDEF_pg_biosynth"/>
</dbReference>
<evidence type="ECO:0000313" key="3">
    <source>
        <dbReference type="Proteomes" id="UP000886842"/>
    </source>
</evidence>
<dbReference type="EMBL" id="DVLP01000102">
    <property type="protein sequence ID" value="HIT74648.1"/>
    <property type="molecule type" value="Genomic_DNA"/>
</dbReference>
<proteinExistence type="predicted"/>
<reference evidence="2" key="1">
    <citation type="submission" date="2020-10" db="EMBL/GenBank/DDBJ databases">
        <authorList>
            <person name="Gilroy R."/>
        </authorList>
    </citation>
    <scope>NUCLEOTIDE SEQUENCE</scope>
    <source>
        <strain evidence="2">ChiGjej1B1-24693</strain>
    </source>
</reference>